<protein>
    <submittedName>
        <fullName evidence="1">Uncharacterized protein</fullName>
    </submittedName>
</protein>
<proteinExistence type="predicted"/>
<dbReference type="OrthoDB" id="1933717at2759"/>
<sequence length="431" mass="46296">MNDINPPSDDVPKVVIPGNYQLNEVDFGAGSTSYKDVVKPVDGETPPAPPLGVLEHFKGVYAGRGLNQIFRPNGNTISATTFKVPLNPPPAGGFSNNVLELNLTRETLRFMPELGSVPNRGLANQGDIFLNGVPYIQNIDNVANMDTGLADLEKPVGIHFEPGIWIAVPETVNPAVGATLSRMASIPHGTTINAQGLAPTTVTKVVTEAHTELEIPILDITPFVIGDPTARRRFASQDVDNEATARLPQDLTKFANNHTIDKEILADPNEVLRRATKDQKITEFIKFTVSTAETGVLTTSSTDPLGGGTDNIAFLLGASGNPNAHAAKMEATFWIETVECELELPEICAGESVDIPAPGESYIFEGRIVPSFRVAPPYGVAEGQKITVSFKQIQYSQNVNLDFARLTWPHVSVATLVPTEPIVVGPEAFDS</sequence>
<organism evidence="1 2">
    <name type="scientific">Dactylellina haptotyla (strain CBS 200.50)</name>
    <name type="common">Nematode-trapping fungus</name>
    <name type="synonym">Monacrosporium haptotylum</name>
    <dbReference type="NCBI Taxonomy" id="1284197"/>
    <lineage>
        <taxon>Eukaryota</taxon>
        <taxon>Fungi</taxon>
        <taxon>Dikarya</taxon>
        <taxon>Ascomycota</taxon>
        <taxon>Pezizomycotina</taxon>
        <taxon>Orbiliomycetes</taxon>
        <taxon>Orbiliales</taxon>
        <taxon>Orbiliaceae</taxon>
        <taxon>Dactylellina</taxon>
    </lineage>
</organism>
<keyword evidence="2" id="KW-1185">Reference proteome</keyword>
<dbReference type="InterPro" id="IPR047975">
    <property type="entry name" value="Heme_bind_FMP"/>
</dbReference>
<reference evidence="1 2" key="1">
    <citation type="journal article" date="2013" name="PLoS Genet.">
        <title>Genomic mechanisms accounting for the adaptation to parasitism in nematode-trapping fungi.</title>
        <authorList>
            <person name="Meerupati T."/>
            <person name="Andersson K.M."/>
            <person name="Friman E."/>
            <person name="Kumar D."/>
            <person name="Tunlid A."/>
            <person name="Ahren D."/>
        </authorList>
    </citation>
    <scope>NUCLEOTIDE SEQUENCE [LARGE SCALE GENOMIC DNA]</scope>
    <source>
        <strain evidence="1 2">CBS 200.50</strain>
    </source>
</reference>
<dbReference type="eggNOG" id="ENOG502QUHS">
    <property type="taxonomic scope" value="Eukaryota"/>
</dbReference>
<evidence type="ECO:0000313" key="2">
    <source>
        <dbReference type="Proteomes" id="UP000015100"/>
    </source>
</evidence>
<dbReference type="AlphaFoldDB" id="S8BSH0"/>
<name>S8BSH0_DACHA</name>
<dbReference type="EMBL" id="AQGS01000575">
    <property type="protein sequence ID" value="EPS38197.1"/>
    <property type="molecule type" value="Genomic_DNA"/>
</dbReference>
<dbReference type="Proteomes" id="UP000015100">
    <property type="component" value="Unassembled WGS sequence"/>
</dbReference>
<accession>S8BSH0</accession>
<dbReference type="NCBIfam" id="NF040572">
    <property type="entry name" value="heme_bind_FMP"/>
    <property type="match status" value="1"/>
</dbReference>
<gene>
    <name evidence="1" type="ORF">H072_8078</name>
</gene>
<evidence type="ECO:0000313" key="1">
    <source>
        <dbReference type="EMBL" id="EPS38197.1"/>
    </source>
</evidence>
<comment type="caution">
    <text evidence="1">The sequence shown here is derived from an EMBL/GenBank/DDBJ whole genome shotgun (WGS) entry which is preliminary data.</text>
</comment>
<dbReference type="HOGENOM" id="CLU_047583_0_0_1"/>
<reference evidence="2" key="2">
    <citation type="submission" date="2013-04" db="EMBL/GenBank/DDBJ databases">
        <title>Genomic mechanisms accounting for the adaptation to parasitism in nematode-trapping fungi.</title>
        <authorList>
            <person name="Ahren D.G."/>
        </authorList>
    </citation>
    <scope>NUCLEOTIDE SEQUENCE [LARGE SCALE GENOMIC DNA]</scope>
    <source>
        <strain evidence="2">CBS 200.50</strain>
    </source>
</reference>
<dbReference type="OMA" id="LWMHVPA"/>